<reference evidence="3" key="1">
    <citation type="submission" date="2014-01" db="EMBL/GenBank/DDBJ databases">
        <title>The Genome Sequence of Anopheles melas CM1001059_A (V2).</title>
        <authorList>
            <consortium name="The Broad Institute Genomics Platform"/>
            <person name="Neafsey D.E."/>
            <person name="Besansky N."/>
            <person name="Howell P."/>
            <person name="Walton C."/>
            <person name="Young S.K."/>
            <person name="Zeng Q."/>
            <person name="Gargeya S."/>
            <person name="Fitzgerald M."/>
            <person name="Haas B."/>
            <person name="Abouelleil A."/>
            <person name="Allen A.W."/>
            <person name="Alvarado L."/>
            <person name="Arachchi H.M."/>
            <person name="Berlin A.M."/>
            <person name="Chapman S.B."/>
            <person name="Gainer-Dewar J."/>
            <person name="Goldberg J."/>
            <person name="Griggs A."/>
            <person name="Gujja S."/>
            <person name="Hansen M."/>
            <person name="Howarth C."/>
            <person name="Imamovic A."/>
            <person name="Ireland A."/>
            <person name="Larimer J."/>
            <person name="McCowan C."/>
            <person name="Murphy C."/>
            <person name="Pearson M."/>
            <person name="Poon T.W."/>
            <person name="Priest M."/>
            <person name="Roberts A."/>
            <person name="Saif S."/>
            <person name="Shea T."/>
            <person name="Sisk P."/>
            <person name="Sykes S."/>
            <person name="Wortman J."/>
            <person name="Nusbaum C."/>
            <person name="Birren B."/>
        </authorList>
    </citation>
    <scope>NUCLEOTIDE SEQUENCE [LARGE SCALE GENOMIC DNA]</scope>
    <source>
        <strain evidence="3">CM1001059</strain>
    </source>
</reference>
<dbReference type="InterPro" id="IPR011074">
    <property type="entry name" value="CRAL/TRIO_N_dom"/>
</dbReference>
<dbReference type="Gene3D" id="3.40.525.10">
    <property type="entry name" value="CRAL-TRIO lipid binding domain"/>
    <property type="match status" value="1"/>
</dbReference>
<evidence type="ECO:0000259" key="1">
    <source>
        <dbReference type="PROSITE" id="PS50191"/>
    </source>
</evidence>
<accession>A0A182TJ78</accession>
<dbReference type="PRINTS" id="PR00180">
    <property type="entry name" value="CRETINALDHBP"/>
</dbReference>
<dbReference type="VEuPathDB" id="VectorBase:AMEC003286"/>
<dbReference type="GO" id="GO:1902936">
    <property type="term" value="F:phosphatidylinositol bisphosphate binding"/>
    <property type="evidence" value="ECO:0007669"/>
    <property type="project" value="TreeGrafter"/>
</dbReference>
<dbReference type="InterPro" id="IPR001251">
    <property type="entry name" value="CRAL-TRIO_dom"/>
</dbReference>
<dbReference type="SMART" id="SM01100">
    <property type="entry name" value="CRAL_TRIO_N"/>
    <property type="match status" value="1"/>
</dbReference>
<dbReference type="SUPFAM" id="SSF52087">
    <property type="entry name" value="CRAL/TRIO domain"/>
    <property type="match status" value="1"/>
</dbReference>
<evidence type="ECO:0000313" key="2">
    <source>
        <dbReference type="EnsemblMetazoa" id="AMEC003286-PA"/>
    </source>
</evidence>
<dbReference type="PROSITE" id="PS50191">
    <property type="entry name" value="CRAL_TRIO"/>
    <property type="match status" value="1"/>
</dbReference>
<feature type="domain" description="CRAL-TRIO" evidence="1">
    <location>
        <begin position="122"/>
        <end position="270"/>
    </location>
</feature>
<reference evidence="2" key="2">
    <citation type="submission" date="2020-05" db="UniProtKB">
        <authorList>
            <consortium name="EnsemblMetazoa"/>
        </authorList>
    </citation>
    <scope>IDENTIFICATION</scope>
    <source>
        <strain evidence="2">CM1001059</strain>
    </source>
</reference>
<dbReference type="InterPro" id="IPR036865">
    <property type="entry name" value="CRAL-TRIO_dom_sf"/>
</dbReference>
<dbReference type="PANTHER" id="PTHR10174">
    <property type="entry name" value="ALPHA-TOCOPHEROL TRANSFER PROTEIN-RELATED"/>
    <property type="match status" value="1"/>
</dbReference>
<organism evidence="2 3">
    <name type="scientific">Anopheles melas</name>
    <dbReference type="NCBI Taxonomy" id="34690"/>
    <lineage>
        <taxon>Eukaryota</taxon>
        <taxon>Metazoa</taxon>
        <taxon>Ecdysozoa</taxon>
        <taxon>Arthropoda</taxon>
        <taxon>Hexapoda</taxon>
        <taxon>Insecta</taxon>
        <taxon>Pterygota</taxon>
        <taxon>Neoptera</taxon>
        <taxon>Endopterygota</taxon>
        <taxon>Diptera</taxon>
        <taxon>Nematocera</taxon>
        <taxon>Culicoidea</taxon>
        <taxon>Culicidae</taxon>
        <taxon>Anophelinae</taxon>
        <taxon>Anopheles</taxon>
    </lineage>
</organism>
<dbReference type="PANTHER" id="PTHR10174:SF166">
    <property type="entry name" value="LD40136P"/>
    <property type="match status" value="1"/>
</dbReference>
<protein>
    <submittedName>
        <fullName evidence="2">CRAL-TRIO domain-containing protein</fullName>
    </submittedName>
</protein>
<dbReference type="SUPFAM" id="SSF46938">
    <property type="entry name" value="CRAL/TRIO N-terminal domain"/>
    <property type="match status" value="1"/>
</dbReference>
<dbReference type="InterPro" id="IPR036273">
    <property type="entry name" value="CRAL/TRIO_N_dom_sf"/>
</dbReference>
<name>A0A182TJ78_9DIPT</name>
<dbReference type="EnsemblMetazoa" id="AMEC003286-RA">
    <property type="protein sequence ID" value="AMEC003286-PA"/>
    <property type="gene ID" value="AMEC003286"/>
</dbReference>
<dbReference type="Proteomes" id="UP000075902">
    <property type="component" value="Unassembled WGS sequence"/>
</dbReference>
<sequence>MSKFAAYPVDKNMKSYDEYKFTLPQVYRELAKDELREDDVVRTKALAEMRLWIVNNPHIRKCRMDSKFLLRFLRFRQFSVPMACEALEQYLTMREMYPSWFKNLDTSNDKMKELFNCGATSIMSQDSNGRTVVFFRIARFVPEMFEPPVGGIFIALLIEAMLEWEEVQIGGLQVMVDYTDMDLKLFEKWGSSELKLIMEAYTRWYPMRYNDTHAAKLPKKALPVIEKILSFTNPKIRERINCYANVSEMEKHFEPSMAPKGYGGNVDLDGELNPAMWKRIEQQRDVILGLDRMEIDYDYYAPIWDQQNAGLLAVRFLTLTVMRSFNFGLANVSSKFSNETANLGNLAPCTSRIRIGYERLIASINTFMSETPQMP</sequence>
<keyword evidence="3" id="KW-1185">Reference proteome</keyword>
<dbReference type="Gene3D" id="1.10.8.20">
    <property type="entry name" value="N-terminal domain of phosphatidylinositol transfer protein sec14p"/>
    <property type="match status" value="1"/>
</dbReference>
<proteinExistence type="predicted"/>
<dbReference type="GO" id="GO:0016020">
    <property type="term" value="C:membrane"/>
    <property type="evidence" value="ECO:0007669"/>
    <property type="project" value="TreeGrafter"/>
</dbReference>
<dbReference type="STRING" id="34690.A0A182TJ78"/>
<evidence type="ECO:0000313" key="3">
    <source>
        <dbReference type="Proteomes" id="UP000075902"/>
    </source>
</evidence>
<dbReference type="AlphaFoldDB" id="A0A182TJ78"/>
<dbReference type="Pfam" id="PF00650">
    <property type="entry name" value="CRAL_TRIO"/>
    <property type="match status" value="1"/>
</dbReference>